<evidence type="ECO:0000259" key="12">
    <source>
        <dbReference type="Pfam" id="PF04053"/>
    </source>
</evidence>
<evidence type="ECO:0000256" key="8">
    <source>
        <dbReference type="ARBA" id="ARBA00023034"/>
    </source>
</evidence>
<dbReference type="InterPro" id="IPR050844">
    <property type="entry name" value="Coatomer_complex_subunit"/>
</dbReference>
<keyword evidence="6 10" id="KW-0931">ER-Golgi transport</keyword>
<feature type="repeat" description="WD" evidence="11">
    <location>
        <begin position="251"/>
        <end position="292"/>
    </location>
</feature>
<dbReference type="SUPFAM" id="SSF50978">
    <property type="entry name" value="WD40 repeat-like"/>
    <property type="match status" value="1"/>
</dbReference>
<dbReference type="GO" id="GO:0006886">
    <property type="term" value="P:intracellular protein transport"/>
    <property type="evidence" value="ECO:0007669"/>
    <property type="project" value="UniProtKB-UniRule"/>
</dbReference>
<sequence length="1269" mass="138454">MQMLTKFESKSNRVKGIAFHPKLPLLAASLHNGSIQLWNYQTGTIYDRLEEHDGPVRGIAFHHSQPLLVSGGDDYKIKVWNHKTRRCNYTLNGHLDYVRTVYFHHEQPWILSASDDQTIRIWNWQSRTCIAILSGHNHYVMSAQFHPKEDLIVSASMDQTVRVWDISGLKKKSTSAQPMSIEEQIARANSGQADLFGNTDAMVKYVLEGHDRGVNWASFHPTLPLIVSAGDDRQVKLWRMSDTRAWEVDTCRGHFNNVSSALFHPRHELIVSDGEDKTIRVWDMGKRTAVATFRRENDRFWVLTAHPQLNLFAAGHDNGLIVFKLDRERPAHSLHNDVLFYVRDKQVRQLDYSTGADHALLSVKKLGNQYVQPRSLSFNPAERSVIVTSINAEQGVYDLAPLPREGAVPSDLAESGSVGKRGTASNAIFVARNRLATLDKTAQTIEIRDLNNNVTKTMPCPTVVNDIFFGGTASLLLSTSTGVSLFDIQQQKVLTEVTSPTVKYVVWSPDAAHVALLSKHTITLTDKLLSKPAMIHETIRIKSACWDEAGVLLYSTLNHIKYALPNGDSGIIKTLDQPVYLTRVKGKTVSCLDRSAKPRNVAIDPTEYRFKLALVQGKHEEVMRIIKNSNLVGQAIIAYLQKKGYPEIALHFVQDKSTRFDLAIECGNLSVALETAEAIGAREVWERLAPAALRQGNHKIVERCYQKTKNFERLSFLYLITGNMEKLKKMATIAEKRGDAMSRFHNALYLGDEAARGRILSEVGLDALAYVAAKKAGDEAGASKIAAQAGVGEKGLQGVQEAASSSSSSKLHPPTVVNAGSAQYNWPTTGTTESYFDKALVADVEEGGTIFKDNAVGQQGEHDVDGWLEGDDFVDAEDAEDEVALDGYGAATSGTIAAAAADEGAWDLEEDDAALAETIGGDAPVVAPLSDLTALEGSLDPGSSEAEHWLRNSPIAADHAAAGSFDTAMTLLARQAGIVDFTPLKPHFLACYQGARAYLPGAGAANLPALEVHLRRNASDEAEESASAQLAKSLPVHARTIHSITAGPLQEAYKLINTNKLPEAEPLFRSILLSLVLTVGTTAEEGQEILDLIVLCREYLLGIAIELSRRSLVASEPENIARHLELAALFTHAGMQPAHRQLALRAAMNEARKAGNMAMAAGFARRLLELGPSPKVEQVAQSVLTAAERAPRDTVPVPGYDPHDRHFVICAGSHRLIPGGGIGGLPGGGSVQEDPLTGAKYLPEFKGQRCRISGVSEVGGQGSGLRCWI</sequence>
<evidence type="ECO:0000256" key="1">
    <source>
        <dbReference type="ARBA" id="ARBA00004255"/>
    </source>
</evidence>
<keyword evidence="4 11" id="KW-0853">WD repeat</keyword>
<comment type="subcellular location">
    <subcellularLocation>
        <location evidence="10">Cytoplasm</location>
    </subcellularLocation>
    <subcellularLocation>
        <location evidence="1 10">Golgi apparatus membrane</location>
        <topology evidence="1 10">Peripheral membrane protein</topology>
        <orientation evidence="1">Cytoplasmic side</orientation>
    </subcellularLocation>
</comment>
<comment type="subunit">
    <text evidence="10">Oligomeric complex that consists of at least the alpha, beta, beta', gamma, delta, epsilon and zeta subunits.</text>
</comment>
<feature type="repeat" description="WD" evidence="11">
    <location>
        <begin position="7"/>
        <end position="48"/>
    </location>
</feature>
<dbReference type="InterPro" id="IPR015943">
    <property type="entry name" value="WD40/YVTN_repeat-like_dom_sf"/>
</dbReference>
<keyword evidence="5" id="KW-0677">Repeat</keyword>
<dbReference type="RefSeq" id="XP_025359188.1">
    <property type="nucleotide sequence ID" value="XM_025507167.1"/>
</dbReference>
<dbReference type="SUPFAM" id="SSF82171">
    <property type="entry name" value="DPP6 N-terminal domain-like"/>
    <property type="match status" value="1"/>
</dbReference>
<keyword evidence="3 10" id="KW-0963">Cytoplasm</keyword>
<feature type="repeat" description="WD" evidence="11">
    <location>
        <begin position="207"/>
        <end position="248"/>
    </location>
</feature>
<name>A0A316UH39_9BASI</name>
<feature type="repeat" description="WD" evidence="11">
    <location>
        <begin position="133"/>
        <end position="174"/>
    </location>
</feature>
<evidence type="ECO:0000259" key="13">
    <source>
        <dbReference type="Pfam" id="PF06957"/>
    </source>
</evidence>
<dbReference type="PRINTS" id="PR00320">
    <property type="entry name" value="GPROTEINBRPT"/>
</dbReference>
<dbReference type="PANTHER" id="PTHR19876:SF1">
    <property type="entry name" value="COATOMER SUBUNIT ALPHA"/>
    <property type="match status" value="1"/>
</dbReference>
<dbReference type="InterPro" id="IPR019775">
    <property type="entry name" value="WD40_repeat_CS"/>
</dbReference>
<dbReference type="AlphaFoldDB" id="A0A316UH39"/>
<evidence type="ECO:0000256" key="6">
    <source>
        <dbReference type="ARBA" id="ARBA00022892"/>
    </source>
</evidence>
<dbReference type="GeneID" id="37028990"/>
<dbReference type="Pfam" id="PF04053">
    <property type="entry name" value="B-prop_COPA_B_2nd"/>
    <property type="match status" value="1"/>
</dbReference>
<dbReference type="STRING" id="1569628.A0A316UH39"/>
<dbReference type="GO" id="GO:0000139">
    <property type="term" value="C:Golgi membrane"/>
    <property type="evidence" value="ECO:0007669"/>
    <property type="project" value="UniProtKB-SubCell"/>
</dbReference>
<dbReference type="InterPro" id="IPR020472">
    <property type="entry name" value="WD40_PAC1"/>
</dbReference>
<dbReference type="InterPro" id="IPR001680">
    <property type="entry name" value="WD40_rpt"/>
</dbReference>
<dbReference type="GO" id="GO:0006888">
    <property type="term" value="P:endoplasmic reticulum to Golgi vesicle-mediated transport"/>
    <property type="evidence" value="ECO:0007669"/>
    <property type="project" value="InterPro"/>
</dbReference>
<dbReference type="Pfam" id="PF00400">
    <property type="entry name" value="WD40"/>
    <property type="match status" value="6"/>
</dbReference>
<evidence type="ECO:0000256" key="11">
    <source>
        <dbReference type="PROSITE-ProRule" id="PRU00221"/>
    </source>
</evidence>
<dbReference type="Gene3D" id="1.25.40.470">
    <property type="match status" value="1"/>
</dbReference>
<dbReference type="PROSITE" id="PS50082">
    <property type="entry name" value="WD_REPEATS_2"/>
    <property type="match status" value="6"/>
</dbReference>
<dbReference type="PIRSF" id="PIRSF003354">
    <property type="entry name" value="Coatomer_alpha_subunit"/>
    <property type="match status" value="1"/>
</dbReference>
<dbReference type="GO" id="GO:0006891">
    <property type="term" value="P:intra-Golgi vesicle-mediated transport"/>
    <property type="evidence" value="ECO:0007669"/>
    <property type="project" value="TreeGrafter"/>
</dbReference>
<accession>A0A316UH39</accession>
<dbReference type="InterPro" id="IPR056176">
    <property type="entry name" value="TPR_COPA_B"/>
</dbReference>
<dbReference type="GO" id="GO:0006890">
    <property type="term" value="P:retrograde vesicle-mediated transport, Golgi to endoplasmic reticulum"/>
    <property type="evidence" value="ECO:0007669"/>
    <property type="project" value="TreeGrafter"/>
</dbReference>
<dbReference type="CDD" id="cd22948">
    <property type="entry name" value="Coatomer_WDAD_alpha"/>
    <property type="match status" value="1"/>
</dbReference>
<keyword evidence="7 10" id="KW-0653">Protein transport</keyword>
<dbReference type="FunFam" id="1.25.40.470:FF:000002">
    <property type="entry name" value="Coatomer subunit alpha"/>
    <property type="match status" value="1"/>
</dbReference>
<keyword evidence="2 10" id="KW-0813">Transport</keyword>
<feature type="domain" description="Coatomer alpha subunit C-terminal" evidence="13">
    <location>
        <begin position="835"/>
        <end position="1267"/>
    </location>
</feature>
<reference evidence="15 16" key="1">
    <citation type="journal article" date="2018" name="Mol. Biol. Evol.">
        <title>Broad Genomic Sampling Reveals a Smut Pathogenic Ancestry of the Fungal Clade Ustilaginomycotina.</title>
        <authorList>
            <person name="Kijpornyongpan T."/>
            <person name="Mondo S.J."/>
            <person name="Barry K."/>
            <person name="Sandor L."/>
            <person name="Lee J."/>
            <person name="Lipzen A."/>
            <person name="Pangilinan J."/>
            <person name="LaButti K."/>
            <person name="Hainaut M."/>
            <person name="Henrissat B."/>
            <person name="Grigoriev I.V."/>
            <person name="Spatafora J.W."/>
            <person name="Aime M.C."/>
        </authorList>
    </citation>
    <scope>NUCLEOTIDE SEQUENCE [LARGE SCALE GENOMIC DNA]</scope>
    <source>
        <strain evidence="15 16">MCA 5214</strain>
    </source>
</reference>
<evidence type="ECO:0000256" key="2">
    <source>
        <dbReference type="ARBA" id="ARBA00022448"/>
    </source>
</evidence>
<dbReference type="Gene3D" id="2.130.10.10">
    <property type="entry name" value="YVTN repeat-like/Quinoprotein amine dehydrogenase"/>
    <property type="match status" value="1"/>
</dbReference>
<evidence type="ECO:0000256" key="7">
    <source>
        <dbReference type="ARBA" id="ARBA00022927"/>
    </source>
</evidence>
<dbReference type="PANTHER" id="PTHR19876">
    <property type="entry name" value="COATOMER"/>
    <property type="match status" value="1"/>
</dbReference>
<evidence type="ECO:0000256" key="9">
    <source>
        <dbReference type="ARBA" id="ARBA00023136"/>
    </source>
</evidence>
<dbReference type="Proteomes" id="UP000245884">
    <property type="component" value="Unassembled WGS sequence"/>
</dbReference>
<evidence type="ECO:0000256" key="3">
    <source>
        <dbReference type="ARBA" id="ARBA00022490"/>
    </source>
</evidence>
<gene>
    <name evidence="15" type="ORF">BDZ90DRAFT_234855</name>
</gene>
<dbReference type="InterPro" id="IPR047312">
    <property type="entry name" value="Coatomer_alpha_WD-assoc_reg"/>
</dbReference>
<dbReference type="GO" id="GO:0005198">
    <property type="term" value="F:structural molecule activity"/>
    <property type="evidence" value="ECO:0007669"/>
    <property type="project" value="InterPro"/>
</dbReference>
<proteinExistence type="predicted"/>
<keyword evidence="16" id="KW-1185">Reference proteome</keyword>
<feature type="domain" description="COPA/B TPR" evidence="14">
    <location>
        <begin position="634"/>
        <end position="762"/>
    </location>
</feature>
<feature type="repeat" description="WD" evidence="11">
    <location>
        <begin position="91"/>
        <end position="132"/>
    </location>
</feature>
<evidence type="ECO:0000256" key="10">
    <source>
        <dbReference type="PIRNR" id="PIRNR003354"/>
    </source>
</evidence>
<dbReference type="SMART" id="SM00320">
    <property type="entry name" value="WD40"/>
    <property type="match status" value="8"/>
</dbReference>
<comment type="function">
    <text evidence="10">The coatomer is a cytosolic protein complex that binds to dilysine motifs and reversibly associates with Golgi non-clathrin-coated vesicles, which further mediate biosynthetic protein transport from the ER, via the Golgi up to the trans Golgi network.</text>
</comment>
<dbReference type="PROSITE" id="PS50294">
    <property type="entry name" value="WD_REPEATS_REGION"/>
    <property type="match status" value="5"/>
</dbReference>
<dbReference type="InterPro" id="IPR010714">
    <property type="entry name" value="Coatomer_asu_C"/>
</dbReference>
<dbReference type="InterPro" id="IPR016391">
    <property type="entry name" value="Coatomer_asu"/>
</dbReference>
<dbReference type="CDD" id="cd00200">
    <property type="entry name" value="WD40"/>
    <property type="match status" value="1"/>
</dbReference>
<dbReference type="GO" id="GO:0030126">
    <property type="term" value="C:COPI vesicle coat"/>
    <property type="evidence" value="ECO:0007669"/>
    <property type="project" value="UniProtKB-UniRule"/>
</dbReference>
<dbReference type="FunFam" id="2.130.10.10:FF:000010">
    <property type="entry name" value="Coatomer subunit alpha"/>
    <property type="match status" value="1"/>
</dbReference>
<feature type="repeat" description="WD" evidence="11">
    <location>
        <begin position="49"/>
        <end position="90"/>
    </location>
</feature>
<dbReference type="Pfam" id="PF23953">
    <property type="entry name" value="TPR_COPA_B"/>
    <property type="match status" value="1"/>
</dbReference>
<dbReference type="EMBL" id="KZ819680">
    <property type="protein sequence ID" value="PWN24576.1"/>
    <property type="molecule type" value="Genomic_DNA"/>
</dbReference>
<evidence type="ECO:0000313" key="15">
    <source>
        <dbReference type="EMBL" id="PWN24576.1"/>
    </source>
</evidence>
<feature type="domain" description="COPA/B second beta-propeller" evidence="12">
    <location>
        <begin position="345"/>
        <end position="593"/>
    </location>
</feature>
<dbReference type="OrthoDB" id="10261470at2759"/>
<dbReference type="InterPro" id="IPR006692">
    <property type="entry name" value="Beta-prop_COPA/B_2nd"/>
</dbReference>
<dbReference type="PROSITE" id="PS00678">
    <property type="entry name" value="WD_REPEATS_1"/>
    <property type="match status" value="1"/>
</dbReference>
<dbReference type="Pfam" id="PF06957">
    <property type="entry name" value="COPI_C"/>
    <property type="match status" value="1"/>
</dbReference>
<evidence type="ECO:0000313" key="16">
    <source>
        <dbReference type="Proteomes" id="UP000245884"/>
    </source>
</evidence>
<keyword evidence="9 10" id="KW-0472">Membrane</keyword>
<evidence type="ECO:0000259" key="14">
    <source>
        <dbReference type="Pfam" id="PF23953"/>
    </source>
</evidence>
<keyword evidence="8 10" id="KW-0333">Golgi apparatus</keyword>
<organism evidence="15 16">
    <name type="scientific">Jaminaea rosea</name>
    <dbReference type="NCBI Taxonomy" id="1569628"/>
    <lineage>
        <taxon>Eukaryota</taxon>
        <taxon>Fungi</taxon>
        <taxon>Dikarya</taxon>
        <taxon>Basidiomycota</taxon>
        <taxon>Ustilaginomycotina</taxon>
        <taxon>Exobasidiomycetes</taxon>
        <taxon>Microstromatales</taxon>
        <taxon>Microstromatales incertae sedis</taxon>
        <taxon>Jaminaea</taxon>
    </lineage>
</organism>
<evidence type="ECO:0000256" key="5">
    <source>
        <dbReference type="ARBA" id="ARBA00022737"/>
    </source>
</evidence>
<dbReference type="InterPro" id="IPR036322">
    <property type="entry name" value="WD40_repeat_dom_sf"/>
</dbReference>
<protein>
    <recommendedName>
        <fullName evidence="10">Coatomer subunit alpha</fullName>
    </recommendedName>
</protein>
<evidence type="ECO:0000256" key="4">
    <source>
        <dbReference type="ARBA" id="ARBA00022574"/>
    </source>
</evidence>